<evidence type="ECO:0000313" key="3">
    <source>
        <dbReference type="EMBL" id="KAH3675688.1"/>
    </source>
</evidence>
<dbReference type="InterPro" id="IPR034904">
    <property type="entry name" value="FSCA_dom_sf"/>
</dbReference>
<dbReference type="Gene3D" id="3.30.1370.70">
    <property type="entry name" value="Scaffold protein Nfu/NifU, N-terminal domain"/>
    <property type="match status" value="1"/>
</dbReference>
<dbReference type="PIRSF" id="PIRSF036773">
    <property type="entry name" value="HIRIP5"/>
    <property type="match status" value="1"/>
</dbReference>
<dbReference type="InterPro" id="IPR014824">
    <property type="entry name" value="Nfu/NifU_N"/>
</dbReference>
<dbReference type="GO" id="GO:0005506">
    <property type="term" value="F:iron ion binding"/>
    <property type="evidence" value="ECO:0007669"/>
    <property type="project" value="InterPro"/>
</dbReference>
<dbReference type="InterPro" id="IPR036498">
    <property type="entry name" value="Nfu/NifU_N_sf"/>
</dbReference>
<evidence type="ECO:0000256" key="1">
    <source>
        <dbReference type="ARBA" id="ARBA00006420"/>
    </source>
</evidence>
<evidence type="ECO:0000313" key="4">
    <source>
        <dbReference type="Proteomes" id="UP000774326"/>
    </source>
</evidence>
<dbReference type="Pfam" id="PF01106">
    <property type="entry name" value="NifU"/>
    <property type="match status" value="1"/>
</dbReference>
<dbReference type="GO" id="GO:0051536">
    <property type="term" value="F:iron-sulfur cluster binding"/>
    <property type="evidence" value="ECO:0007669"/>
    <property type="project" value="InterPro"/>
</dbReference>
<accession>A0A9P8PNV3</accession>
<dbReference type="InterPro" id="IPR001075">
    <property type="entry name" value="NIF_FeS_clus_asmbl_NifU_C"/>
</dbReference>
<dbReference type="PANTHER" id="PTHR11178">
    <property type="entry name" value="IRON-SULFUR CLUSTER SCAFFOLD PROTEIN NFU-RELATED"/>
    <property type="match status" value="1"/>
</dbReference>
<sequence>MFKSLLIPSCHTNIIKQTFVQTRFQPESLSKLLKIQTQRRTLFIQTETTPNAQALKFKSSRKLLPDTETIEILNKKESVSQPLAFDLFQIDGVKGLMIGSDFITVEKEKEIDWNVVKPEVFMVLTEFISSGKMINSSPASSATQNTTEFGNEQLDEDQAEVIDMIQELISTRIRPTIQEDGGDLSFERFDFDTGTVYLKLKGACRSCESSSETLKGGIESMLMHYIEEVQSVEQVDDLEEEALKVEELVMKAKAASAASNSSQINK</sequence>
<dbReference type="InterPro" id="IPR035433">
    <property type="entry name" value="NFU1-like"/>
</dbReference>
<proteinExistence type="inferred from homology"/>
<feature type="domain" description="Scaffold protein Nfu/NifU N-terminal" evidence="2">
    <location>
        <begin position="44"/>
        <end position="131"/>
    </location>
</feature>
<comment type="caution">
    <text evidence="3">The sequence shown here is derived from an EMBL/GenBank/DDBJ whole genome shotgun (WGS) entry which is preliminary data.</text>
</comment>
<dbReference type="Pfam" id="PF08712">
    <property type="entry name" value="Nfu_N"/>
    <property type="match status" value="1"/>
</dbReference>
<dbReference type="GO" id="GO:0016226">
    <property type="term" value="P:iron-sulfur cluster assembly"/>
    <property type="evidence" value="ECO:0007669"/>
    <property type="project" value="InterPro"/>
</dbReference>
<reference evidence="3" key="2">
    <citation type="submission" date="2021-01" db="EMBL/GenBank/DDBJ databases">
        <authorList>
            <person name="Schikora-Tamarit M.A."/>
        </authorList>
    </citation>
    <scope>NUCLEOTIDE SEQUENCE</scope>
    <source>
        <strain evidence="3">CBS2887</strain>
    </source>
</reference>
<dbReference type="Proteomes" id="UP000774326">
    <property type="component" value="Unassembled WGS sequence"/>
</dbReference>
<dbReference type="EMBL" id="JAEUBG010005377">
    <property type="protein sequence ID" value="KAH3675688.1"/>
    <property type="molecule type" value="Genomic_DNA"/>
</dbReference>
<name>A0A9P8PNV3_WICPI</name>
<dbReference type="GO" id="GO:0005739">
    <property type="term" value="C:mitochondrion"/>
    <property type="evidence" value="ECO:0007669"/>
    <property type="project" value="TreeGrafter"/>
</dbReference>
<keyword evidence="4" id="KW-1185">Reference proteome</keyword>
<dbReference type="FunFam" id="3.30.300.130:FF:000001">
    <property type="entry name" value="NFU1 iron-sulfur cluster scaffold"/>
    <property type="match status" value="1"/>
</dbReference>
<dbReference type="SUPFAM" id="SSF117916">
    <property type="entry name" value="Fe-S cluster assembly (FSCA) domain-like"/>
    <property type="match status" value="1"/>
</dbReference>
<comment type="similarity">
    <text evidence="1">Belongs to the NifU family.</text>
</comment>
<organism evidence="3 4">
    <name type="scientific">Wickerhamomyces pijperi</name>
    <name type="common">Yeast</name>
    <name type="synonym">Pichia pijperi</name>
    <dbReference type="NCBI Taxonomy" id="599730"/>
    <lineage>
        <taxon>Eukaryota</taxon>
        <taxon>Fungi</taxon>
        <taxon>Dikarya</taxon>
        <taxon>Ascomycota</taxon>
        <taxon>Saccharomycotina</taxon>
        <taxon>Saccharomycetes</taxon>
        <taxon>Phaffomycetales</taxon>
        <taxon>Wickerhamomycetaceae</taxon>
        <taxon>Wickerhamomyces</taxon>
    </lineage>
</organism>
<dbReference type="AlphaFoldDB" id="A0A9P8PNV3"/>
<evidence type="ECO:0000259" key="2">
    <source>
        <dbReference type="SMART" id="SM00932"/>
    </source>
</evidence>
<protein>
    <recommendedName>
        <fullName evidence="2">Scaffold protein Nfu/NifU N-terminal domain-containing protein</fullName>
    </recommendedName>
</protein>
<dbReference type="SUPFAM" id="SSF110836">
    <property type="entry name" value="Hypothetical protein SAV1430"/>
    <property type="match status" value="1"/>
</dbReference>
<dbReference type="Gene3D" id="3.30.300.130">
    <property type="entry name" value="Fe-S cluster assembly (FSCA)"/>
    <property type="match status" value="1"/>
</dbReference>
<dbReference type="SMART" id="SM00932">
    <property type="entry name" value="Nfu_N"/>
    <property type="match status" value="1"/>
</dbReference>
<reference evidence="3" key="1">
    <citation type="journal article" date="2021" name="Open Biol.">
        <title>Shared evolutionary footprints suggest mitochondrial oxidative damage underlies multiple complex I losses in fungi.</title>
        <authorList>
            <person name="Schikora-Tamarit M.A."/>
            <person name="Marcet-Houben M."/>
            <person name="Nosek J."/>
            <person name="Gabaldon T."/>
        </authorList>
    </citation>
    <scope>NUCLEOTIDE SEQUENCE</scope>
    <source>
        <strain evidence="3">CBS2887</strain>
    </source>
</reference>
<gene>
    <name evidence="3" type="ORF">WICPIJ_009311</name>
</gene>
<dbReference type="OrthoDB" id="565552at2759"/>
<dbReference type="PANTHER" id="PTHR11178:SF1">
    <property type="entry name" value="NFU1 IRON-SULFUR CLUSTER SCAFFOLD HOMOLOG, MITOCHONDRIAL"/>
    <property type="match status" value="1"/>
</dbReference>